<dbReference type="OrthoDB" id="15207at2157"/>
<keyword evidence="4" id="KW-1185">Reference proteome</keyword>
<sequence length="206" mass="21886">MKRGVRAIGVAESYRTEHSTLAAAVVRASRVADGLAFDTCAVGGTDATETAVSLVDRLDRGDARYLLLAGVAPAWFNFFDLPEIRERVDRPVVSVAFEDSEGLEGPLREAFDGEALDERLAVYRRQPERHAVALDDDTVYVRAAGLDPDEAAEVVRAFTPEGGRPEPLRVARLAARAADERFVGGRESDGVDGADGADGADGGGDA</sequence>
<evidence type="ECO:0000256" key="2">
    <source>
        <dbReference type="SAM" id="MobiDB-lite"/>
    </source>
</evidence>
<gene>
    <name evidence="3" type="ORF">HZS55_02720</name>
</gene>
<dbReference type="RefSeq" id="WP_179910222.1">
    <property type="nucleotide sequence ID" value="NZ_CP058910.1"/>
</dbReference>
<dbReference type="PANTHER" id="PTHR39518">
    <property type="entry name" value="UPF0215 PROTEIN MJ1150"/>
    <property type="match status" value="1"/>
</dbReference>
<organism evidence="3 4">
    <name type="scientific">Halosimplex rubrum</name>
    <dbReference type="NCBI Taxonomy" id="869889"/>
    <lineage>
        <taxon>Archaea</taxon>
        <taxon>Methanobacteriati</taxon>
        <taxon>Methanobacteriota</taxon>
        <taxon>Stenosarchaea group</taxon>
        <taxon>Halobacteria</taxon>
        <taxon>Halobacteriales</taxon>
        <taxon>Haloarculaceae</taxon>
        <taxon>Halosimplex</taxon>
    </lineage>
</organism>
<dbReference type="EMBL" id="CP058910">
    <property type="protein sequence ID" value="QLH76280.1"/>
    <property type="molecule type" value="Genomic_DNA"/>
</dbReference>
<evidence type="ECO:0000313" key="3">
    <source>
        <dbReference type="EMBL" id="QLH76280.1"/>
    </source>
</evidence>
<dbReference type="KEGG" id="hrr:HZS55_02720"/>
<proteinExistence type="inferred from homology"/>
<accession>A0A7D5P775</accession>
<dbReference type="HAMAP" id="MF_00582">
    <property type="entry name" value="UPF0215"/>
    <property type="match status" value="1"/>
</dbReference>
<dbReference type="InterPro" id="IPR002802">
    <property type="entry name" value="Endo_dU"/>
</dbReference>
<protein>
    <recommendedName>
        <fullName evidence="1">UPF0215 protein HZS55_02720</fullName>
    </recommendedName>
</protein>
<dbReference type="Pfam" id="PF01949">
    <property type="entry name" value="Endo_dU"/>
    <property type="match status" value="1"/>
</dbReference>
<reference evidence="3 4" key="1">
    <citation type="submission" date="2020-07" db="EMBL/GenBank/DDBJ databases">
        <title>Halosimplex pelagicum sp. nov. and Halosimplex rubrum sp. nov., isolated from salted brown alga Laminaria, and emended description of the genus Halosimplex.</title>
        <authorList>
            <person name="Cui H."/>
        </authorList>
    </citation>
    <scope>NUCLEOTIDE SEQUENCE [LARGE SCALE GENOMIC DNA]</scope>
    <source>
        <strain evidence="3 4">R27</strain>
    </source>
</reference>
<name>A0A7D5P775_9EURY</name>
<feature type="region of interest" description="Disordered" evidence="2">
    <location>
        <begin position="181"/>
        <end position="206"/>
    </location>
</feature>
<comment type="similarity">
    <text evidence="1">Belongs to the UPF0215 family.</text>
</comment>
<dbReference type="AlphaFoldDB" id="A0A7D5P775"/>
<evidence type="ECO:0000313" key="4">
    <source>
        <dbReference type="Proteomes" id="UP000509667"/>
    </source>
</evidence>
<dbReference type="Proteomes" id="UP000509667">
    <property type="component" value="Chromosome"/>
</dbReference>
<dbReference type="Gene3D" id="3.30.2170.10">
    <property type="entry name" value="archaeoglobus fulgidus dsm 4304 superfamily"/>
    <property type="match status" value="1"/>
</dbReference>
<dbReference type="GeneID" id="56076741"/>
<evidence type="ECO:0000256" key="1">
    <source>
        <dbReference type="HAMAP-Rule" id="MF_00582"/>
    </source>
</evidence>
<dbReference type="PANTHER" id="PTHR39518:SF2">
    <property type="entry name" value="UPF0215 PROTEIN MJ1150"/>
    <property type="match status" value="1"/>
</dbReference>